<keyword evidence="3" id="KW-1185">Reference proteome</keyword>
<proteinExistence type="predicted"/>
<dbReference type="Proteomes" id="UP001589894">
    <property type="component" value="Unassembled WGS sequence"/>
</dbReference>
<dbReference type="EMBL" id="JBHLUE010000026">
    <property type="protein sequence ID" value="MFC0567875.1"/>
    <property type="molecule type" value="Genomic_DNA"/>
</dbReference>
<reference evidence="2 3" key="1">
    <citation type="submission" date="2024-09" db="EMBL/GenBank/DDBJ databases">
        <authorList>
            <person name="Sun Q."/>
            <person name="Mori K."/>
        </authorList>
    </citation>
    <scope>NUCLEOTIDE SEQUENCE [LARGE SCALE GENOMIC DNA]</scope>
    <source>
        <strain evidence="2 3">TBRC 2205</strain>
    </source>
</reference>
<dbReference type="SUPFAM" id="SSF52402">
    <property type="entry name" value="Adenine nucleotide alpha hydrolases-like"/>
    <property type="match status" value="1"/>
</dbReference>
<accession>A0ABV6P4C7</accession>
<feature type="domain" description="UspA" evidence="1">
    <location>
        <begin position="10"/>
        <end position="137"/>
    </location>
</feature>
<name>A0ABV6P4C7_9ACTN</name>
<organism evidence="2 3">
    <name type="scientific">Plantactinospora siamensis</name>
    <dbReference type="NCBI Taxonomy" id="555372"/>
    <lineage>
        <taxon>Bacteria</taxon>
        <taxon>Bacillati</taxon>
        <taxon>Actinomycetota</taxon>
        <taxon>Actinomycetes</taxon>
        <taxon>Micromonosporales</taxon>
        <taxon>Micromonosporaceae</taxon>
        <taxon>Plantactinospora</taxon>
    </lineage>
</organism>
<gene>
    <name evidence="2" type="ORF">ACFFHU_27500</name>
</gene>
<evidence type="ECO:0000313" key="2">
    <source>
        <dbReference type="EMBL" id="MFC0567875.1"/>
    </source>
</evidence>
<dbReference type="Gene3D" id="3.40.50.620">
    <property type="entry name" value="HUPs"/>
    <property type="match status" value="1"/>
</dbReference>
<dbReference type="InterPro" id="IPR014729">
    <property type="entry name" value="Rossmann-like_a/b/a_fold"/>
</dbReference>
<dbReference type="InterPro" id="IPR006016">
    <property type="entry name" value="UspA"/>
</dbReference>
<comment type="caution">
    <text evidence="2">The sequence shown here is derived from an EMBL/GenBank/DDBJ whole genome shotgun (WGS) entry which is preliminary data.</text>
</comment>
<dbReference type="Pfam" id="PF00582">
    <property type="entry name" value="Usp"/>
    <property type="match status" value="1"/>
</dbReference>
<sequence length="162" mass="16968">MTAIQGAGPRVVVGVTDSKGSRWALAWAVGAARRYGLPLTVVCAYSTTVAAVHPLPVHDCQREAAEEVVRLLFAEVCGGVPADVPVAAVYAMDLPGRALTETAHAEDLLVIGTSGGLGGGTRRYCARHTRCPLVVVPRAEAAELLGSPVKVARRHRRDVPAL</sequence>
<evidence type="ECO:0000259" key="1">
    <source>
        <dbReference type="Pfam" id="PF00582"/>
    </source>
</evidence>
<protein>
    <submittedName>
        <fullName evidence="2">Universal stress protein</fullName>
    </submittedName>
</protein>
<evidence type="ECO:0000313" key="3">
    <source>
        <dbReference type="Proteomes" id="UP001589894"/>
    </source>
</evidence>
<dbReference type="RefSeq" id="WP_377343225.1">
    <property type="nucleotide sequence ID" value="NZ_JBHLUE010000026.1"/>
</dbReference>